<gene>
    <name evidence="7" type="primary">rapZ</name>
    <name evidence="7" type="ORF">INF28_02575</name>
</gene>
<dbReference type="Gene3D" id="3.40.50.300">
    <property type="entry name" value="P-loop containing nucleotide triphosphate hydrolases"/>
    <property type="match status" value="1"/>
</dbReference>
<proteinExistence type="inferred from homology"/>
<reference evidence="7" key="1">
    <citation type="submission" date="2020-10" db="EMBL/GenBank/DDBJ databases">
        <title>ChiBAC.</title>
        <authorList>
            <person name="Zenner C."/>
            <person name="Hitch T.C.A."/>
            <person name="Clavel T."/>
        </authorList>
    </citation>
    <scope>NUCLEOTIDE SEQUENCE</scope>
    <source>
        <strain evidence="7">DSM 107454</strain>
    </source>
</reference>
<dbReference type="PANTHER" id="PTHR30448:SF0">
    <property type="entry name" value="RNASE ADAPTER PROTEIN RAPZ"/>
    <property type="match status" value="1"/>
</dbReference>
<keyword evidence="2 4" id="KW-0067">ATP-binding</keyword>
<dbReference type="GO" id="GO:0005524">
    <property type="term" value="F:ATP binding"/>
    <property type="evidence" value="ECO:0007669"/>
    <property type="project" value="UniProtKB-UniRule"/>
</dbReference>
<feature type="binding site" evidence="4">
    <location>
        <begin position="59"/>
        <end position="62"/>
    </location>
    <ligand>
        <name>GTP</name>
        <dbReference type="ChEBI" id="CHEBI:37565"/>
    </ligand>
</feature>
<dbReference type="InterPro" id="IPR053931">
    <property type="entry name" value="RapZ_C"/>
</dbReference>
<dbReference type="AlphaFoldDB" id="A0A9D5M0S9"/>
<dbReference type="InterPro" id="IPR005337">
    <property type="entry name" value="RapZ-like"/>
</dbReference>
<feature type="domain" description="RapZ C-terminal" evidence="6">
    <location>
        <begin position="163"/>
        <end position="283"/>
    </location>
</feature>
<comment type="caution">
    <text evidence="7">The sequence shown here is derived from an EMBL/GenBank/DDBJ whole genome shotgun (WGS) entry which is preliminary data.</text>
</comment>
<dbReference type="RefSeq" id="WP_226391913.1">
    <property type="nucleotide sequence ID" value="NZ_JADCKB010000003.1"/>
</dbReference>
<evidence type="ECO:0000313" key="8">
    <source>
        <dbReference type="Proteomes" id="UP000806542"/>
    </source>
</evidence>
<dbReference type="Pfam" id="PF03668">
    <property type="entry name" value="RapZ-like_N"/>
    <property type="match status" value="1"/>
</dbReference>
<evidence type="ECO:0000259" key="5">
    <source>
        <dbReference type="Pfam" id="PF03668"/>
    </source>
</evidence>
<dbReference type="PANTHER" id="PTHR30448">
    <property type="entry name" value="RNASE ADAPTER PROTEIN RAPZ"/>
    <property type="match status" value="1"/>
</dbReference>
<evidence type="ECO:0000259" key="6">
    <source>
        <dbReference type="Pfam" id="PF22740"/>
    </source>
</evidence>
<dbReference type="HAMAP" id="MF_00636">
    <property type="entry name" value="RapZ_like"/>
    <property type="match status" value="1"/>
</dbReference>
<dbReference type="InterPro" id="IPR027417">
    <property type="entry name" value="P-loop_NTPase"/>
</dbReference>
<feature type="domain" description="RapZ-like N-terminal" evidence="5">
    <location>
        <begin position="1"/>
        <end position="156"/>
    </location>
</feature>
<dbReference type="NCBIfam" id="NF003828">
    <property type="entry name" value="PRK05416.1"/>
    <property type="match status" value="1"/>
</dbReference>
<name>A0A9D5M0S9_9FIRM</name>
<organism evidence="7 8">
    <name type="scientific">Ructibacterium gallinarum</name>
    <dbReference type="NCBI Taxonomy" id="2779355"/>
    <lineage>
        <taxon>Bacteria</taxon>
        <taxon>Bacillati</taxon>
        <taxon>Bacillota</taxon>
        <taxon>Clostridia</taxon>
        <taxon>Eubacteriales</taxon>
        <taxon>Oscillospiraceae</taxon>
        <taxon>Ructibacterium</taxon>
    </lineage>
</organism>
<protein>
    <submittedName>
        <fullName evidence="7">RNase adapter RapZ</fullName>
    </submittedName>
</protein>
<keyword evidence="1 4" id="KW-0547">Nucleotide-binding</keyword>
<evidence type="ECO:0000256" key="1">
    <source>
        <dbReference type="ARBA" id="ARBA00022741"/>
    </source>
</evidence>
<accession>A0A9D5M0S9</accession>
<sequence>MKIVIITGLSGAGKSQVVKVLEDIGYYCVDNMPPELIPKFAEIYHRAANPQDKAALVCDIRGGKLFQELSGSLEQLAELGYDYEILFLEASDEVLIKRYKETRRSHPLAGEGRIIEGIRRERLLLDELRHRATHIIDTSFLSTAQLKAHIISIYGSDKDFEGMMVHVISFGFKYGIPLDADLVFDVRFLPNPFYIQELRDHTGLETCVRDYVMEFPQSVEFLEKLDNMIEYLIPHYIKEGKSQLVIAIGCTGGHHRSVTIAEALYKKISQAGHHVLISHRDIQKGV</sequence>
<keyword evidence="3 4" id="KW-0342">GTP-binding</keyword>
<evidence type="ECO:0000256" key="4">
    <source>
        <dbReference type="HAMAP-Rule" id="MF_00636"/>
    </source>
</evidence>
<keyword evidence="8" id="KW-1185">Reference proteome</keyword>
<evidence type="ECO:0000256" key="2">
    <source>
        <dbReference type="ARBA" id="ARBA00022840"/>
    </source>
</evidence>
<dbReference type="Proteomes" id="UP000806542">
    <property type="component" value="Unassembled WGS sequence"/>
</dbReference>
<feature type="binding site" evidence="4">
    <location>
        <begin position="8"/>
        <end position="15"/>
    </location>
    <ligand>
        <name>ATP</name>
        <dbReference type="ChEBI" id="CHEBI:30616"/>
    </ligand>
</feature>
<evidence type="ECO:0000313" key="7">
    <source>
        <dbReference type="EMBL" id="MBE5039353.1"/>
    </source>
</evidence>
<dbReference type="SUPFAM" id="SSF52540">
    <property type="entry name" value="P-loop containing nucleoside triphosphate hydrolases"/>
    <property type="match status" value="1"/>
</dbReference>
<dbReference type="GO" id="GO:0005525">
    <property type="term" value="F:GTP binding"/>
    <property type="evidence" value="ECO:0007669"/>
    <property type="project" value="UniProtKB-UniRule"/>
</dbReference>
<dbReference type="PIRSF" id="PIRSF005052">
    <property type="entry name" value="P-loopkin"/>
    <property type="match status" value="1"/>
</dbReference>
<dbReference type="InterPro" id="IPR053930">
    <property type="entry name" value="RapZ-like_N"/>
</dbReference>
<evidence type="ECO:0000256" key="3">
    <source>
        <dbReference type="ARBA" id="ARBA00023134"/>
    </source>
</evidence>
<dbReference type="EMBL" id="JADCKB010000003">
    <property type="protein sequence ID" value="MBE5039353.1"/>
    <property type="molecule type" value="Genomic_DNA"/>
</dbReference>
<dbReference type="Pfam" id="PF22740">
    <property type="entry name" value="PapZ_C"/>
    <property type="match status" value="1"/>
</dbReference>